<name>G0QRG2_ICHMU</name>
<sequence length="131" mass="15140">MLIDSFKDENQFAEAVHCSCTIPGITGFQIWGDYQGLQAIDGGVTMGIPYKNKNSKCIFLNVLPKVFTMYPIIRESPKDLKTIYIAEEFSYNFPNDYWLWDEYNADKQFLQGYLAAKNHEGIIKEYFLGNQ</sequence>
<evidence type="ECO:0000313" key="1">
    <source>
        <dbReference type="EMBL" id="EGR32197.1"/>
    </source>
</evidence>
<organism evidence="1 2">
    <name type="scientific">Ichthyophthirius multifiliis</name>
    <name type="common">White spot disease agent</name>
    <name type="synonym">Ich</name>
    <dbReference type="NCBI Taxonomy" id="5932"/>
    <lineage>
        <taxon>Eukaryota</taxon>
        <taxon>Sar</taxon>
        <taxon>Alveolata</taxon>
        <taxon>Ciliophora</taxon>
        <taxon>Intramacronucleata</taxon>
        <taxon>Oligohymenophorea</taxon>
        <taxon>Hymenostomatida</taxon>
        <taxon>Ophryoglenina</taxon>
        <taxon>Ichthyophthirius</taxon>
    </lineage>
</organism>
<gene>
    <name evidence="1" type="ORF">IMG5_092640</name>
</gene>
<dbReference type="InParanoid" id="G0QRG2"/>
<evidence type="ECO:0000313" key="2">
    <source>
        <dbReference type="Proteomes" id="UP000008983"/>
    </source>
</evidence>
<dbReference type="OrthoDB" id="10466757at2759"/>
<dbReference type="SUPFAM" id="SSF52151">
    <property type="entry name" value="FabD/lysophospholipase-like"/>
    <property type="match status" value="1"/>
</dbReference>
<protein>
    <submittedName>
        <fullName evidence="1">Patatin-like phospholipase family protein, putative</fullName>
        <ecNumber evidence="1">3.1.1.3</ecNumber>
    </submittedName>
</protein>
<dbReference type="GO" id="GO:0004806">
    <property type="term" value="F:triacylglycerol lipase activity"/>
    <property type="evidence" value="ECO:0007669"/>
    <property type="project" value="UniProtKB-EC"/>
</dbReference>
<dbReference type="GeneID" id="14908352"/>
<dbReference type="EMBL" id="GL983755">
    <property type="protein sequence ID" value="EGR32197.1"/>
    <property type="molecule type" value="Genomic_DNA"/>
</dbReference>
<keyword evidence="1" id="KW-0378">Hydrolase</keyword>
<dbReference type="eggNOG" id="KOG0583">
    <property type="taxonomic scope" value="Eukaryota"/>
</dbReference>
<dbReference type="AlphaFoldDB" id="G0QRG2"/>
<dbReference type="STRING" id="857967.G0QRG2"/>
<keyword evidence="2" id="KW-1185">Reference proteome</keyword>
<dbReference type="InterPro" id="IPR016035">
    <property type="entry name" value="Acyl_Trfase/lysoPLipase"/>
</dbReference>
<dbReference type="Proteomes" id="UP000008983">
    <property type="component" value="Unassembled WGS sequence"/>
</dbReference>
<proteinExistence type="predicted"/>
<reference evidence="1 2" key="1">
    <citation type="submission" date="2011-07" db="EMBL/GenBank/DDBJ databases">
        <authorList>
            <person name="Coyne R."/>
            <person name="Brami D."/>
            <person name="Johnson J."/>
            <person name="Hostetler J."/>
            <person name="Hannick L."/>
            <person name="Clark T."/>
            <person name="Cassidy-Hanley D."/>
            <person name="Inman J."/>
        </authorList>
    </citation>
    <scope>NUCLEOTIDE SEQUENCE [LARGE SCALE GENOMIC DNA]</scope>
    <source>
        <strain evidence="1 2">G5</strain>
    </source>
</reference>
<dbReference type="RefSeq" id="XP_004035683.1">
    <property type="nucleotide sequence ID" value="XM_004035635.1"/>
</dbReference>
<accession>G0QRG2</accession>
<dbReference type="EC" id="3.1.1.3" evidence="1"/>